<organism evidence="12 13">
    <name type="scientific">Ignatzschineria ureiclastica</name>
    <dbReference type="NCBI Taxonomy" id="472582"/>
    <lineage>
        <taxon>Bacteria</taxon>
        <taxon>Pseudomonadati</taxon>
        <taxon>Pseudomonadota</taxon>
        <taxon>Gammaproteobacteria</taxon>
        <taxon>Cardiobacteriales</taxon>
        <taxon>Ignatzschineriaceae</taxon>
        <taxon>Ignatzschineria</taxon>
    </lineage>
</organism>
<evidence type="ECO:0000256" key="8">
    <source>
        <dbReference type="ARBA" id="ARBA00035914"/>
    </source>
</evidence>
<dbReference type="AlphaFoldDB" id="A0A2U2AFH4"/>
<protein>
    <recommendedName>
        <fullName evidence="10">Formate transporter FocA</fullName>
    </recommendedName>
</protein>
<dbReference type="NCBIfam" id="TIGR00790">
    <property type="entry name" value="fnt"/>
    <property type="match status" value="1"/>
</dbReference>
<evidence type="ECO:0000313" key="12">
    <source>
        <dbReference type="EMBL" id="PWD81414.1"/>
    </source>
</evidence>
<evidence type="ECO:0000256" key="5">
    <source>
        <dbReference type="ARBA" id="ARBA00022692"/>
    </source>
</evidence>
<feature type="transmembrane region" description="Helical" evidence="11">
    <location>
        <begin position="192"/>
        <end position="223"/>
    </location>
</feature>
<feature type="transmembrane region" description="Helical" evidence="11">
    <location>
        <begin position="66"/>
        <end position="95"/>
    </location>
</feature>
<dbReference type="NCBIfam" id="NF008069">
    <property type="entry name" value="PRK10805.1"/>
    <property type="match status" value="1"/>
</dbReference>
<reference evidence="13" key="1">
    <citation type="submission" date="2018-05" db="EMBL/GenBank/DDBJ databases">
        <title>Ignatzschineria dubaiensis sp. nov., isolated from necrotic foot tissues of dromedaries (Camelus dromedarius) and associated maggots in Dubai, United Arab Emirates.</title>
        <authorList>
            <person name="Tsang C.C."/>
            <person name="Tang J.Y.M."/>
            <person name="Fong J.Y.H."/>
            <person name="Kinne J."/>
            <person name="Lee H.H."/>
            <person name="Joseph M."/>
            <person name="Jose S."/>
            <person name="Schuster R.K."/>
            <person name="Tang Y."/>
            <person name="Sivakumar S."/>
            <person name="Chen J.H.K."/>
            <person name="Teng J.L.L."/>
            <person name="Lau S.K.P."/>
            <person name="Wernery U."/>
            <person name="Woo P.C.Y."/>
        </authorList>
    </citation>
    <scope>NUCLEOTIDE SEQUENCE [LARGE SCALE GENOMIC DNA]</scope>
    <source>
        <strain evidence="13">KCTC 22644</strain>
    </source>
</reference>
<dbReference type="InterPro" id="IPR000292">
    <property type="entry name" value="For/NO2_transpt"/>
</dbReference>
<dbReference type="OrthoDB" id="9786493at2"/>
<evidence type="ECO:0000256" key="9">
    <source>
        <dbReference type="ARBA" id="ARBA00049660"/>
    </source>
</evidence>
<evidence type="ECO:0000256" key="7">
    <source>
        <dbReference type="ARBA" id="ARBA00023136"/>
    </source>
</evidence>
<keyword evidence="3" id="KW-1003">Cell membrane</keyword>
<comment type="catalytic activity">
    <reaction evidence="8">
        <text>formate(in) = formate(out)</text>
        <dbReference type="Rhea" id="RHEA:29679"/>
        <dbReference type="ChEBI" id="CHEBI:15740"/>
    </reaction>
</comment>
<dbReference type="InterPro" id="IPR023999">
    <property type="entry name" value="Formate_transptr_FocA"/>
</dbReference>
<feature type="transmembrane region" description="Helical" evidence="11">
    <location>
        <begin position="116"/>
        <end position="140"/>
    </location>
</feature>
<keyword evidence="6 11" id="KW-1133">Transmembrane helix</keyword>
<comment type="subcellular location">
    <subcellularLocation>
        <location evidence="1">Cell inner membrane</location>
        <topology evidence="1">Multi-pass membrane protein</topology>
    </subcellularLocation>
</comment>
<name>A0A2U2AFH4_9GAMM</name>
<dbReference type="Pfam" id="PF01226">
    <property type="entry name" value="Form_Nir_trans"/>
    <property type="match status" value="1"/>
</dbReference>
<comment type="similarity">
    <text evidence="9">Belongs to the FNT transporter (TC 1.A.16) family.</text>
</comment>
<evidence type="ECO:0000256" key="3">
    <source>
        <dbReference type="ARBA" id="ARBA00022475"/>
    </source>
</evidence>
<proteinExistence type="inferred from homology"/>
<evidence type="ECO:0000256" key="11">
    <source>
        <dbReference type="SAM" id="Phobius"/>
    </source>
</evidence>
<keyword evidence="7 11" id="KW-0472">Membrane</keyword>
<dbReference type="GO" id="GO:0015499">
    <property type="term" value="F:formate transmembrane transporter activity"/>
    <property type="evidence" value="ECO:0007669"/>
    <property type="project" value="UniProtKB-UniRule"/>
</dbReference>
<dbReference type="InterPro" id="IPR023271">
    <property type="entry name" value="Aquaporin-like"/>
</dbReference>
<evidence type="ECO:0000256" key="6">
    <source>
        <dbReference type="ARBA" id="ARBA00022989"/>
    </source>
</evidence>
<evidence type="ECO:0000313" key="13">
    <source>
        <dbReference type="Proteomes" id="UP000245020"/>
    </source>
</evidence>
<dbReference type="Gene3D" id="1.20.1080.10">
    <property type="entry name" value="Glycerol uptake facilitator protein"/>
    <property type="match status" value="1"/>
</dbReference>
<dbReference type="PANTHER" id="PTHR30520">
    <property type="entry name" value="FORMATE TRANSPORTER-RELATED"/>
    <property type="match status" value="1"/>
</dbReference>
<dbReference type="PROSITE" id="PS01006">
    <property type="entry name" value="FORMATE_NITRITE_TP_2"/>
    <property type="match status" value="1"/>
</dbReference>
<dbReference type="PANTHER" id="PTHR30520:SF10">
    <property type="entry name" value="FORMATE CHANNEL FOCA-RELATED"/>
    <property type="match status" value="1"/>
</dbReference>
<keyword evidence="13" id="KW-1185">Reference proteome</keyword>
<sequence>MKIDRGCNLLLPKEMAQVADDIYCYKASKSFKETLLSAFMAGIFISIAVVFYTTVTTGTSLVPIGWAKLIGGICFSLGLMLVVVCGADLFTSAVLTIIPKATGRISWQQMLRHWGYVYLGNFIGALFFVGLIWFSGQYKVAGGAWGLNLLQFAQHKVEHSFIEAICLGILANLMVCLAVWMSYAGKTLMDKLFALILPIAMFVASGFEHSIANMFLIPLGIIIKKWAPQTFWEQVGTSPEAFPHLNSTEFLFNNLLPVTIGNIVGGAVLVGLFYWLIYLRNQQVQQ</sequence>
<comment type="caution">
    <text evidence="12">The sequence shown here is derived from an EMBL/GenBank/DDBJ whole genome shotgun (WGS) entry which is preliminary data.</text>
</comment>
<feature type="transmembrane region" description="Helical" evidence="11">
    <location>
        <begin position="35"/>
        <end position="54"/>
    </location>
</feature>
<accession>A0A2U2AFH4</accession>
<evidence type="ECO:0000256" key="4">
    <source>
        <dbReference type="ARBA" id="ARBA00022519"/>
    </source>
</evidence>
<dbReference type="EMBL" id="QEWQ01000002">
    <property type="protein sequence ID" value="PWD81414.1"/>
    <property type="molecule type" value="Genomic_DNA"/>
</dbReference>
<keyword evidence="2" id="KW-0813">Transport</keyword>
<gene>
    <name evidence="12" type="ORF">DC083_02890</name>
</gene>
<dbReference type="RefSeq" id="WP_109188779.1">
    <property type="nucleotide sequence ID" value="NZ_BMYA01000005.1"/>
</dbReference>
<dbReference type="GO" id="GO:0005886">
    <property type="term" value="C:plasma membrane"/>
    <property type="evidence" value="ECO:0007669"/>
    <property type="project" value="UniProtKB-SubCell"/>
</dbReference>
<keyword evidence="5 11" id="KW-0812">Transmembrane</keyword>
<dbReference type="PROSITE" id="PS01005">
    <property type="entry name" value="FORMATE_NITRITE_TP_1"/>
    <property type="match status" value="1"/>
</dbReference>
<feature type="transmembrane region" description="Helical" evidence="11">
    <location>
        <begin position="255"/>
        <end position="277"/>
    </location>
</feature>
<evidence type="ECO:0000256" key="1">
    <source>
        <dbReference type="ARBA" id="ARBA00004429"/>
    </source>
</evidence>
<dbReference type="Proteomes" id="UP000245020">
    <property type="component" value="Unassembled WGS sequence"/>
</dbReference>
<dbReference type="NCBIfam" id="TIGR04060">
    <property type="entry name" value="formate_focA"/>
    <property type="match status" value="1"/>
</dbReference>
<keyword evidence="4" id="KW-0997">Cell inner membrane</keyword>
<evidence type="ECO:0000256" key="10">
    <source>
        <dbReference type="NCBIfam" id="TIGR04060"/>
    </source>
</evidence>
<dbReference type="InterPro" id="IPR024002">
    <property type="entry name" value="For/NO2_transpt_CS"/>
</dbReference>
<evidence type="ECO:0000256" key="2">
    <source>
        <dbReference type="ARBA" id="ARBA00022448"/>
    </source>
</evidence>
<feature type="transmembrane region" description="Helical" evidence="11">
    <location>
        <begin position="160"/>
        <end position="180"/>
    </location>
</feature>